<dbReference type="GO" id="GO:0045490">
    <property type="term" value="P:pectin catabolic process"/>
    <property type="evidence" value="ECO:0007669"/>
    <property type="project" value="UniProtKB-UniRule"/>
</dbReference>
<comment type="caution">
    <text evidence="15">The sequence shown here is derived from an EMBL/GenBank/DDBJ whole genome shotgun (WGS) entry which is preliminary data.</text>
</comment>
<feature type="domain" description="Pectinesterase inhibitor" evidence="14">
    <location>
        <begin position="106"/>
        <end position="259"/>
    </location>
</feature>
<evidence type="ECO:0000259" key="14">
    <source>
        <dbReference type="SMART" id="SM00856"/>
    </source>
</evidence>
<dbReference type="NCBIfam" id="TIGR01614">
    <property type="entry name" value="PME_inhib"/>
    <property type="match status" value="1"/>
</dbReference>
<dbReference type="CDD" id="cd15798">
    <property type="entry name" value="PMEI-like_3"/>
    <property type="match status" value="1"/>
</dbReference>
<feature type="active site" evidence="11">
    <location>
        <position position="456"/>
    </location>
</feature>
<organism evidence="15 16">
    <name type="scientific">Vanilla planifolia</name>
    <name type="common">Vanilla</name>
    <dbReference type="NCBI Taxonomy" id="51239"/>
    <lineage>
        <taxon>Eukaryota</taxon>
        <taxon>Viridiplantae</taxon>
        <taxon>Streptophyta</taxon>
        <taxon>Embryophyta</taxon>
        <taxon>Tracheophyta</taxon>
        <taxon>Spermatophyta</taxon>
        <taxon>Magnoliopsida</taxon>
        <taxon>Liliopsida</taxon>
        <taxon>Asparagales</taxon>
        <taxon>Orchidaceae</taxon>
        <taxon>Vanilloideae</taxon>
        <taxon>Vanilleae</taxon>
        <taxon>Vanilla</taxon>
    </lineage>
</organism>
<dbReference type="InterPro" id="IPR011050">
    <property type="entry name" value="Pectin_lyase_fold/virulence"/>
</dbReference>
<comment type="similarity">
    <text evidence="2">In the N-terminal section; belongs to the PMEI family.</text>
</comment>
<keyword evidence="13" id="KW-0812">Transmembrane</keyword>
<keyword evidence="16" id="KW-1185">Reference proteome</keyword>
<comment type="catalytic activity">
    <reaction evidence="9 12">
        <text>[(1-&gt;4)-alpha-D-galacturonosyl methyl ester](n) + n H2O = [(1-&gt;4)-alpha-D-galacturonosyl](n) + n methanol + n H(+)</text>
        <dbReference type="Rhea" id="RHEA:22380"/>
        <dbReference type="Rhea" id="RHEA-COMP:14570"/>
        <dbReference type="Rhea" id="RHEA-COMP:14573"/>
        <dbReference type="ChEBI" id="CHEBI:15377"/>
        <dbReference type="ChEBI" id="CHEBI:15378"/>
        <dbReference type="ChEBI" id="CHEBI:17790"/>
        <dbReference type="ChEBI" id="CHEBI:140522"/>
        <dbReference type="ChEBI" id="CHEBI:140523"/>
        <dbReference type="EC" id="3.1.1.11"/>
    </reaction>
</comment>
<dbReference type="Gene3D" id="2.160.20.10">
    <property type="entry name" value="Single-stranded right-handed beta-helix, Pectin lyase-like"/>
    <property type="match status" value="1"/>
</dbReference>
<evidence type="ECO:0000256" key="11">
    <source>
        <dbReference type="PROSITE-ProRule" id="PRU10040"/>
    </source>
</evidence>
<dbReference type="InterPro" id="IPR000070">
    <property type="entry name" value="Pectinesterase_cat"/>
</dbReference>
<dbReference type="PANTHER" id="PTHR31707">
    <property type="entry name" value="PECTINESTERASE"/>
    <property type="match status" value="1"/>
</dbReference>
<dbReference type="UniPathway" id="UPA00545">
    <property type="reaction ID" value="UER00823"/>
</dbReference>
<protein>
    <recommendedName>
        <fullName evidence="4 12">Pectinesterase</fullName>
        <ecNumber evidence="4 12">3.1.1.11</ecNumber>
    </recommendedName>
</protein>
<dbReference type="InterPro" id="IPR035513">
    <property type="entry name" value="Invertase/methylesterase_inhib"/>
</dbReference>
<comment type="function">
    <text evidence="10">Acts in the modification of cell walls via demethylesterification of cell wall pectin.</text>
</comment>
<feature type="transmembrane region" description="Helical" evidence="13">
    <location>
        <begin position="64"/>
        <end position="87"/>
    </location>
</feature>
<dbReference type="SUPFAM" id="SSF101148">
    <property type="entry name" value="Plant invertase/pectin methylesterase inhibitor"/>
    <property type="match status" value="1"/>
</dbReference>
<evidence type="ECO:0000256" key="3">
    <source>
        <dbReference type="ARBA" id="ARBA00007786"/>
    </source>
</evidence>
<gene>
    <name evidence="15" type="ORF">HPP92_004353</name>
</gene>
<dbReference type="Proteomes" id="UP000636800">
    <property type="component" value="Chromosome 1"/>
</dbReference>
<dbReference type="OrthoDB" id="346907at2759"/>
<evidence type="ECO:0000256" key="13">
    <source>
        <dbReference type="SAM" id="Phobius"/>
    </source>
</evidence>
<keyword evidence="6 12" id="KW-0063">Aspartyl esterase</keyword>
<evidence type="ECO:0000256" key="7">
    <source>
        <dbReference type="ARBA" id="ARBA00023157"/>
    </source>
</evidence>
<evidence type="ECO:0000256" key="10">
    <source>
        <dbReference type="ARBA" id="ARBA00057335"/>
    </source>
</evidence>
<proteinExistence type="inferred from homology"/>
<evidence type="ECO:0000256" key="12">
    <source>
        <dbReference type="RuleBase" id="RU000589"/>
    </source>
</evidence>
<dbReference type="GO" id="GO:0030599">
    <property type="term" value="F:pectinesterase activity"/>
    <property type="evidence" value="ECO:0007669"/>
    <property type="project" value="UniProtKB-UniRule"/>
</dbReference>
<evidence type="ECO:0000256" key="6">
    <source>
        <dbReference type="ARBA" id="ARBA00023085"/>
    </source>
</evidence>
<dbReference type="GO" id="GO:0004857">
    <property type="term" value="F:enzyme inhibitor activity"/>
    <property type="evidence" value="ECO:0007669"/>
    <property type="project" value="InterPro"/>
</dbReference>
<dbReference type="FunFam" id="2.160.20.10:FF:000001">
    <property type="entry name" value="Pectinesterase"/>
    <property type="match status" value="1"/>
</dbReference>
<name>A0A835S8W1_VANPL</name>
<dbReference type="FunFam" id="1.20.140.40:FF:000001">
    <property type="entry name" value="Pectinesterase"/>
    <property type="match status" value="1"/>
</dbReference>
<keyword evidence="8" id="KW-0325">Glycoprotein</keyword>
<dbReference type="InterPro" id="IPR033131">
    <property type="entry name" value="Pectinesterase_Asp_AS"/>
</dbReference>
<comment type="similarity">
    <text evidence="3">In the C-terminal section; belongs to the pectinesterase family.</text>
</comment>
<evidence type="ECO:0000256" key="2">
    <source>
        <dbReference type="ARBA" id="ARBA00006027"/>
    </source>
</evidence>
<dbReference type="GO" id="GO:0042545">
    <property type="term" value="P:cell wall modification"/>
    <property type="evidence" value="ECO:0007669"/>
    <property type="project" value="UniProtKB-UniRule"/>
</dbReference>
<dbReference type="SUPFAM" id="SSF51126">
    <property type="entry name" value="Pectin lyase-like"/>
    <property type="match status" value="1"/>
</dbReference>
<dbReference type="InterPro" id="IPR006501">
    <property type="entry name" value="Pectinesterase_inhib_dom"/>
</dbReference>
<keyword evidence="13" id="KW-1133">Transmembrane helix</keyword>
<dbReference type="EMBL" id="JADCNL010000001">
    <property type="protein sequence ID" value="KAG0499662.1"/>
    <property type="molecule type" value="Genomic_DNA"/>
</dbReference>
<keyword evidence="7" id="KW-1015">Disulfide bond</keyword>
<reference evidence="15 16" key="1">
    <citation type="journal article" date="2020" name="Nat. Food">
        <title>A phased Vanilla planifolia genome enables genetic improvement of flavour and production.</title>
        <authorList>
            <person name="Hasing T."/>
            <person name="Tang H."/>
            <person name="Brym M."/>
            <person name="Khazi F."/>
            <person name="Huang T."/>
            <person name="Chambers A.H."/>
        </authorList>
    </citation>
    <scope>NUCLEOTIDE SEQUENCE [LARGE SCALE GENOMIC DNA]</scope>
    <source>
        <tissue evidence="15">Leaf</tissue>
    </source>
</reference>
<dbReference type="AlphaFoldDB" id="A0A835S8W1"/>
<keyword evidence="5 12" id="KW-0378">Hydrolase</keyword>
<evidence type="ECO:0000313" key="15">
    <source>
        <dbReference type="EMBL" id="KAG0499662.1"/>
    </source>
</evidence>
<dbReference type="PROSITE" id="PS00503">
    <property type="entry name" value="PECTINESTERASE_2"/>
    <property type="match status" value="1"/>
</dbReference>
<dbReference type="Pfam" id="PF04043">
    <property type="entry name" value="PMEI"/>
    <property type="match status" value="1"/>
</dbReference>
<evidence type="ECO:0000256" key="8">
    <source>
        <dbReference type="ARBA" id="ARBA00023180"/>
    </source>
</evidence>
<evidence type="ECO:0000256" key="4">
    <source>
        <dbReference type="ARBA" id="ARBA00013229"/>
    </source>
</evidence>
<evidence type="ECO:0000256" key="5">
    <source>
        <dbReference type="ARBA" id="ARBA00022801"/>
    </source>
</evidence>
<evidence type="ECO:0000313" key="16">
    <source>
        <dbReference type="Proteomes" id="UP000636800"/>
    </source>
</evidence>
<dbReference type="SMART" id="SM00856">
    <property type="entry name" value="PMEI"/>
    <property type="match status" value="1"/>
</dbReference>
<keyword evidence="13" id="KW-0472">Membrane</keyword>
<evidence type="ECO:0000256" key="9">
    <source>
        <dbReference type="ARBA" id="ARBA00047928"/>
    </source>
</evidence>
<dbReference type="InterPro" id="IPR012334">
    <property type="entry name" value="Pectin_lyas_fold"/>
</dbReference>
<evidence type="ECO:0000256" key="1">
    <source>
        <dbReference type="ARBA" id="ARBA00005184"/>
    </source>
</evidence>
<comment type="pathway">
    <text evidence="1 12">Glycan metabolism; pectin degradation; 2-dehydro-3-deoxy-D-gluconate from pectin: step 1/5.</text>
</comment>
<dbReference type="Pfam" id="PF01095">
    <property type="entry name" value="Pectinesterase"/>
    <property type="match status" value="1"/>
</dbReference>
<dbReference type="EC" id="3.1.1.11" evidence="4 12"/>
<dbReference type="Gene3D" id="1.20.140.40">
    <property type="entry name" value="Invertase/pectin methylesterase inhibitor family protein"/>
    <property type="match status" value="1"/>
</dbReference>
<sequence>MLLYKPTAIRPTACIVSFFCSISRERERERRERAVMDTLKSFKGYGKMDPVEDRSFKRKSRNRVILIAVAIILLVAIVAGVAIVISLNKQSSNSETTSPSSASPVSLSSSIKAVCSVTRYPDSCFSSLSSAASNSTSISTDPSSLFNLSLAVASRSVSQLSSFVSTFQIPSSDKRLQAAVRDCKELFDDAVDRFTESSSTLESGKIEDRIGDLRTWLSAAVTDQETCLDGFESTTGGFREKLEAAMVNSSQFTSNCLAIATGIMGLMSKLHIPLNRKLLSTDGEGGFPAWATERQRRVLVEGQIAVNVTVAGDGTGQVKKIQDAVDMVPKKSSSAFVIYVKAGVYSENVVVDKNKWNVVIVGDGMYKTVVKSEKNFVDGTPTFSTATFAVAGRGFVAKDIGFKNSAGPSKHQAVALRSGSDKSIFYRCSFDAYQDTLYAHSNRQFYRECNITGTIDFIFGDAAVVFQSCKIMPREPMSNQANTITAQGKKDPDENTGIAIQGCTISPFDTVTRPTYLGRPWKNFSTTLVMKSEIGPVVDRAGWMAWMPGTEPPDSIYYAEYGNTGAGANVADRVRWAGYRPAIGADEAKKFTVGRFIDGEEWIHGAGVKFDSTL</sequence>
<accession>A0A835S8W1</accession>